<evidence type="ECO:0000313" key="2">
    <source>
        <dbReference type="Proteomes" id="UP001230768"/>
    </source>
</evidence>
<evidence type="ECO:0000313" key="1">
    <source>
        <dbReference type="EMBL" id="WLI20270.1"/>
    </source>
</evidence>
<proteinExistence type="predicted"/>
<sequence length="187" mass="19739">MTSFQDIKPEQVDALKKQSQAAFDAQIKRQQEVAGAKPALKEVLDQKVHPQSLCGCGCQQNICGYFSFEGCGCGCYPQTETIQISASPADIGPNAPQQGTRVRFVGQATGTGTNINISSLYLQGTVPDAENLIGVPLTLQLSISPGSLTLYLFEGPRLLAALVHPAQYAGNISGQFSGTGTGFFQPA</sequence>
<dbReference type="EMBL" id="CP117430">
    <property type="protein sequence ID" value="WLI20270.1"/>
    <property type="molecule type" value="Genomic_DNA"/>
</dbReference>
<accession>A0ABY9GX73</accession>
<gene>
    <name evidence="1" type="ORF">PSH88_09645</name>
</gene>
<reference evidence="1 2" key="1">
    <citation type="submission" date="2023-02" db="EMBL/GenBank/DDBJ databases">
        <title>Evolution of Hrp T3SS in non-pathogenic Pseudomonas fluorescens.</title>
        <authorList>
            <person name="Liao K."/>
            <person name="Wei H."/>
            <person name="Gu Y."/>
        </authorList>
    </citation>
    <scope>NUCLEOTIDE SEQUENCE [LARGE SCALE GENOMIC DNA]</scope>
    <source>
        <strain evidence="1 2">FP607</strain>
    </source>
</reference>
<name>A0ABY9GX73_9PSED</name>
<keyword evidence="2" id="KW-1185">Reference proteome</keyword>
<organism evidence="1 2">
    <name type="scientific">Pseudomonas wuhanensis</name>
    <dbReference type="NCBI Taxonomy" id="2954098"/>
    <lineage>
        <taxon>Bacteria</taxon>
        <taxon>Pseudomonadati</taxon>
        <taxon>Pseudomonadota</taxon>
        <taxon>Gammaproteobacteria</taxon>
        <taxon>Pseudomonadales</taxon>
        <taxon>Pseudomonadaceae</taxon>
        <taxon>Pseudomonas</taxon>
    </lineage>
</organism>
<dbReference type="Proteomes" id="UP001230768">
    <property type="component" value="Chromosome"/>
</dbReference>
<dbReference type="RefSeq" id="WP_305425994.1">
    <property type="nucleotide sequence ID" value="NZ_CP117430.1"/>
</dbReference>
<protein>
    <submittedName>
        <fullName evidence="1">Uncharacterized protein</fullName>
    </submittedName>
</protein>